<evidence type="ECO:0000256" key="1">
    <source>
        <dbReference type="SAM" id="Coils"/>
    </source>
</evidence>
<dbReference type="OrthoDB" id="250171at2"/>
<name>A0A5C6C947_9BACT</name>
<feature type="region of interest" description="Disordered" evidence="2">
    <location>
        <begin position="455"/>
        <end position="485"/>
    </location>
</feature>
<dbReference type="RefSeq" id="WP_146596589.1">
    <property type="nucleotide sequence ID" value="NZ_SJPT01000008.1"/>
</dbReference>
<comment type="caution">
    <text evidence="4">The sequence shown here is derived from an EMBL/GenBank/DDBJ whole genome shotgun (WGS) entry which is preliminary data.</text>
</comment>
<feature type="compositionally biased region" description="Basic and acidic residues" evidence="2">
    <location>
        <begin position="533"/>
        <end position="550"/>
    </location>
</feature>
<dbReference type="EMBL" id="SJPT01000008">
    <property type="protein sequence ID" value="TWU20708.1"/>
    <property type="molecule type" value="Genomic_DNA"/>
</dbReference>
<reference evidence="4 5" key="1">
    <citation type="submission" date="2019-02" db="EMBL/GenBank/DDBJ databases">
        <title>Deep-cultivation of Planctomycetes and their phenomic and genomic characterization uncovers novel biology.</title>
        <authorList>
            <person name="Wiegand S."/>
            <person name="Jogler M."/>
            <person name="Boedeker C."/>
            <person name="Pinto D."/>
            <person name="Vollmers J."/>
            <person name="Rivas-Marin E."/>
            <person name="Kohn T."/>
            <person name="Peeters S.H."/>
            <person name="Heuer A."/>
            <person name="Rast P."/>
            <person name="Oberbeckmann S."/>
            <person name="Bunk B."/>
            <person name="Jeske O."/>
            <person name="Meyerdierks A."/>
            <person name="Storesund J.E."/>
            <person name="Kallscheuer N."/>
            <person name="Luecker S."/>
            <person name="Lage O.M."/>
            <person name="Pohl T."/>
            <person name="Merkel B.J."/>
            <person name="Hornburger P."/>
            <person name="Mueller R.-W."/>
            <person name="Bruemmer F."/>
            <person name="Labrenz M."/>
            <person name="Spormann A.M."/>
            <person name="Op Den Camp H."/>
            <person name="Overmann J."/>
            <person name="Amann R."/>
            <person name="Jetten M.S.M."/>
            <person name="Mascher T."/>
            <person name="Medema M.H."/>
            <person name="Devos D.P."/>
            <person name="Kaster A.-K."/>
            <person name="Ovreas L."/>
            <person name="Rohde M."/>
            <person name="Galperin M.Y."/>
            <person name="Jogler C."/>
        </authorList>
    </citation>
    <scope>NUCLEOTIDE SEQUENCE [LARGE SCALE GENOMIC DNA]</scope>
    <source>
        <strain evidence="4 5">Pla52o</strain>
    </source>
</reference>
<keyword evidence="1" id="KW-0175">Coiled coil</keyword>
<dbReference type="PANTHER" id="PTHR45615:SF63">
    <property type="entry name" value="CHROMOSOME UNDETERMINED SCAFFOLD_10, WHOLE GENOME SHOTGUN SEQUENCE"/>
    <property type="match status" value="1"/>
</dbReference>
<keyword evidence="5" id="KW-1185">Reference proteome</keyword>
<evidence type="ECO:0000256" key="2">
    <source>
        <dbReference type="SAM" id="MobiDB-lite"/>
    </source>
</evidence>
<organism evidence="4 5">
    <name type="scientific">Novipirellula galeiformis</name>
    <dbReference type="NCBI Taxonomy" id="2528004"/>
    <lineage>
        <taxon>Bacteria</taxon>
        <taxon>Pseudomonadati</taxon>
        <taxon>Planctomycetota</taxon>
        <taxon>Planctomycetia</taxon>
        <taxon>Pirellulales</taxon>
        <taxon>Pirellulaceae</taxon>
        <taxon>Novipirellula</taxon>
    </lineage>
</organism>
<dbReference type="Proteomes" id="UP000316304">
    <property type="component" value="Unassembled WGS sequence"/>
</dbReference>
<feature type="transmembrane region" description="Helical" evidence="3">
    <location>
        <begin position="141"/>
        <end position="159"/>
    </location>
</feature>
<keyword evidence="3" id="KW-0812">Transmembrane</keyword>
<feature type="region of interest" description="Disordered" evidence="2">
    <location>
        <begin position="297"/>
        <end position="319"/>
    </location>
</feature>
<evidence type="ECO:0000313" key="4">
    <source>
        <dbReference type="EMBL" id="TWU20708.1"/>
    </source>
</evidence>
<proteinExistence type="predicted"/>
<feature type="coiled-coil region" evidence="1">
    <location>
        <begin position="203"/>
        <end position="248"/>
    </location>
</feature>
<accession>A0A5C6C947</accession>
<feature type="compositionally biased region" description="Gly residues" evidence="2">
    <location>
        <begin position="455"/>
        <end position="466"/>
    </location>
</feature>
<feature type="region of interest" description="Disordered" evidence="2">
    <location>
        <begin position="497"/>
        <end position="550"/>
    </location>
</feature>
<evidence type="ECO:0000256" key="3">
    <source>
        <dbReference type="SAM" id="Phobius"/>
    </source>
</evidence>
<dbReference type="PANTHER" id="PTHR45615">
    <property type="entry name" value="MYOSIN HEAVY CHAIN, NON-MUSCLE"/>
    <property type="match status" value="1"/>
</dbReference>
<feature type="transmembrane region" description="Helical" evidence="3">
    <location>
        <begin position="57"/>
        <end position="76"/>
    </location>
</feature>
<sequence length="550" mass="60415">MSEIQTRVSSARRRLVLAQFGHNLCWTLFVAILVAIVAIALPAIWVMEVDFDVWANAWLIGAGVMAVLAAAVHAVATAPSVQSVAAEVDRRFGLRERLSSSISLDAVSRESDFGLALVRDAEKQAAKIAVAQRFSLQPTRLGWLPISLVPVLAIVLLLVEPAESVSATAAKTDIAEITQVKTATTQLKKRIQQQKRKAVAEGLKEAEALFEKMEVDLDKISKRESMDRKEAMIALNDLKKQLEERREQLGSPDQMRRAMSQMKGLESGPADKVAKSIEKGEFGNAKDLVKQLAEKMRDGKLSEQEKSQLKKQVEQMKQQLEKAVQDHQKKKQEMEQKIEQARKEGRGEEAAKMQQKLNEMSQKDGQMQQMQKMAEAMAQAQQAMQQGDAGQAADAMQQMADQLGEMQQEMSELEDLQSALDDLSQSKNQMRCEGCGGAGCGKCQGMGMGMGDGAGQGNGLGKGSGFGDRPEAEEDTNTYESQVRGQVKKGKAIIAGFADGPNRKGVTQEDVKQSIEAAISKESDPAENQTLPRAEREHAQQYFDRLRDGR</sequence>
<keyword evidence="3" id="KW-0472">Membrane</keyword>
<keyword evidence="3" id="KW-1133">Transmembrane helix</keyword>
<gene>
    <name evidence="4" type="primary">smc_9</name>
    <name evidence="4" type="ORF">Pla52o_45870</name>
</gene>
<feature type="compositionally biased region" description="Basic and acidic residues" evidence="2">
    <location>
        <begin position="506"/>
        <end position="524"/>
    </location>
</feature>
<evidence type="ECO:0000313" key="5">
    <source>
        <dbReference type="Proteomes" id="UP000316304"/>
    </source>
</evidence>
<dbReference type="AlphaFoldDB" id="A0A5C6C947"/>
<feature type="transmembrane region" description="Helical" evidence="3">
    <location>
        <begin position="20"/>
        <end position="45"/>
    </location>
</feature>
<protein>
    <submittedName>
        <fullName evidence="4">Chromosome partition protein Smc</fullName>
    </submittedName>
</protein>